<keyword evidence="4" id="KW-1185">Reference proteome</keyword>
<dbReference type="Pfam" id="PF10442">
    <property type="entry name" value="FIST_C"/>
    <property type="match status" value="1"/>
</dbReference>
<sequence length="384" mass="41861">MDCGGMIYLSSIDRGTIEGLLLNWRSQFPDMGVLAMIPEAEKSQVAKLQAQCRHHQIPICGAIFPQLIYGSEFRARGICLYRFDTMPYVALHTGVPDDAHESAQAIATGVSAELADDTPATLFLLLDGQLPNISTLLDELYLRLANRVHYAGANAGSETFQPMPCLFDSHSLVGNGVLVILLKPHQGAVLEHGYQTHAHSLPATSTDGNRIIHIDWRPAFEVYQELVRGQFGVEITRENFYRYAVHFPFGILRANHCTLVRIPVMLDDDNALFCIGEVPAHAMLTLLAAPRVDSLSTVETLQHGLAQLRGRPTANAVLLFYCAGRRQHLGQTAAAEELHTFSRLTQACCVAGALALGEIGESTLGGYPLFQNATLVTADWGTGA</sequence>
<dbReference type="InterPro" id="IPR013702">
    <property type="entry name" value="FIST_domain_N"/>
</dbReference>
<dbReference type="RefSeq" id="WP_013818783.1">
    <property type="nucleotide sequence ID" value="NC_015572.1"/>
</dbReference>
<gene>
    <name evidence="3" type="ordered locus">Metme_2134</name>
</gene>
<dbReference type="STRING" id="857087.Metme_2134"/>
<dbReference type="HOGENOM" id="CLU_052774_0_0_6"/>
<dbReference type="Proteomes" id="UP000008888">
    <property type="component" value="Chromosome"/>
</dbReference>
<dbReference type="Pfam" id="PF08495">
    <property type="entry name" value="FIST"/>
    <property type="match status" value="1"/>
</dbReference>
<evidence type="ECO:0000259" key="2">
    <source>
        <dbReference type="SMART" id="SM01204"/>
    </source>
</evidence>
<name>G0A6R8_METMM</name>
<feature type="domain" description="FIST C-domain" evidence="2">
    <location>
        <begin position="219"/>
        <end position="362"/>
    </location>
</feature>
<evidence type="ECO:0000313" key="4">
    <source>
        <dbReference type="Proteomes" id="UP000008888"/>
    </source>
</evidence>
<dbReference type="SMART" id="SM00897">
    <property type="entry name" value="FIST"/>
    <property type="match status" value="1"/>
</dbReference>
<accession>G0A6R8</accession>
<dbReference type="eggNOG" id="COG3287">
    <property type="taxonomic scope" value="Bacteria"/>
</dbReference>
<dbReference type="EMBL" id="CP002738">
    <property type="protein sequence ID" value="AEG00539.1"/>
    <property type="molecule type" value="Genomic_DNA"/>
</dbReference>
<evidence type="ECO:0000259" key="1">
    <source>
        <dbReference type="SMART" id="SM00897"/>
    </source>
</evidence>
<feature type="domain" description="FIST" evidence="1">
    <location>
        <begin position="28"/>
        <end position="218"/>
    </location>
</feature>
<reference evidence="4" key="3">
    <citation type="submission" date="2011-05" db="EMBL/GenBank/DDBJ databases">
        <title>Complete sequence of Methylomonas methanica MC09.</title>
        <authorList>
            <consortium name="US DOE Joint Genome Institute"/>
            <person name="Lucas S."/>
            <person name="Han J."/>
            <person name="Lapidus A."/>
            <person name="Cheng J.-F."/>
            <person name="Goodwin L."/>
            <person name="Pitluck S."/>
            <person name="Peters L."/>
            <person name="Mikhailova N."/>
            <person name="Teshima H."/>
            <person name="Han C."/>
            <person name="Tapia R."/>
            <person name="Land M."/>
            <person name="Hauser L."/>
            <person name="Kyrpides N."/>
            <person name="Ivanova N."/>
            <person name="Pagani I."/>
            <person name="Stein L."/>
            <person name="Woyke T."/>
        </authorList>
    </citation>
    <scope>NUCLEOTIDE SEQUENCE [LARGE SCALE GENOMIC DNA]</scope>
    <source>
        <strain evidence="4">MC09</strain>
    </source>
</reference>
<dbReference type="AlphaFoldDB" id="G0A6R8"/>
<dbReference type="KEGG" id="mmt:Metme_2134"/>
<dbReference type="InterPro" id="IPR019494">
    <property type="entry name" value="FIST_C"/>
</dbReference>
<dbReference type="OrthoDB" id="378730at2"/>
<organism evidence="3 4">
    <name type="scientific">Methylomonas methanica (strain DSM 25384 / MC09)</name>
    <dbReference type="NCBI Taxonomy" id="857087"/>
    <lineage>
        <taxon>Bacteria</taxon>
        <taxon>Pseudomonadati</taxon>
        <taxon>Pseudomonadota</taxon>
        <taxon>Gammaproteobacteria</taxon>
        <taxon>Methylococcales</taxon>
        <taxon>Methylococcaceae</taxon>
        <taxon>Methylomonas</taxon>
    </lineage>
</organism>
<dbReference type="PANTHER" id="PTHR40252:SF2">
    <property type="entry name" value="BLR0328 PROTEIN"/>
    <property type="match status" value="1"/>
</dbReference>
<dbReference type="PANTHER" id="PTHR40252">
    <property type="entry name" value="BLR0328 PROTEIN"/>
    <property type="match status" value="1"/>
</dbReference>
<reference key="2">
    <citation type="submission" date="2011-05" db="EMBL/GenBank/DDBJ databases">
        <title>Complete genome sequence of the aerobic marine methanotroph Methylomonas methanica MC09.</title>
        <authorList>
            <person name="Boden R."/>
            <person name="Cunliffe M."/>
            <person name="Scanlan J."/>
            <person name="Moussard H."/>
            <person name="Kits K.D."/>
            <person name="Klotz M."/>
            <person name="Jetten M."/>
            <person name="Vuilleumier S."/>
            <person name="Han J."/>
            <person name="Peters L."/>
            <person name="Mikhailova N."/>
            <person name="Teshima H."/>
            <person name="Tapia R."/>
            <person name="Kyrpides N."/>
            <person name="Ivanova N."/>
            <person name="Pagani I."/>
            <person name="Cheng J.-F."/>
            <person name="Goodwin L."/>
            <person name="Han C."/>
            <person name="Hauser L."/>
            <person name="Land M."/>
            <person name="Lapidus A."/>
            <person name="Lucas S."/>
            <person name="Pitluck S."/>
            <person name="Woyke T."/>
            <person name="Stein L.Y."/>
            <person name="Murrell C."/>
        </authorList>
    </citation>
    <scope>NUCLEOTIDE SEQUENCE</scope>
    <source>
        <strain>MC09</strain>
    </source>
</reference>
<reference evidence="3 4" key="1">
    <citation type="journal article" date="2011" name="J. Bacteriol.">
        <title>Complete Genome Sequence of the Aerobic Marine Methanotroph Methylomonas methanica MC09.</title>
        <authorList>
            <person name="Boden R."/>
            <person name="Cunliffe M."/>
            <person name="Scanlan J."/>
            <person name="Moussard H."/>
            <person name="Kits K.D."/>
            <person name="Klotz M.G."/>
            <person name="Jetten M.S."/>
            <person name="Vuilleumier S."/>
            <person name="Han J."/>
            <person name="Peters L."/>
            <person name="Mikhailova N."/>
            <person name="Teshima H."/>
            <person name="Tapia R."/>
            <person name="Kyrpides N."/>
            <person name="Ivanova N."/>
            <person name="Pagani I."/>
            <person name="Cheng J.F."/>
            <person name="Goodwin L."/>
            <person name="Han C."/>
            <person name="Hauser L."/>
            <person name="Land M.L."/>
            <person name="Lapidus A."/>
            <person name="Lucas S."/>
            <person name="Pitluck S."/>
            <person name="Woyke T."/>
            <person name="Stein L."/>
            <person name="Murrell J.C."/>
        </authorList>
    </citation>
    <scope>NUCLEOTIDE SEQUENCE [LARGE SCALE GENOMIC DNA]</scope>
    <source>
        <strain evidence="3 4">MC09</strain>
    </source>
</reference>
<protein>
    <submittedName>
        <fullName evidence="3">FIST C domain-containing protein</fullName>
    </submittedName>
</protein>
<dbReference type="SMART" id="SM01204">
    <property type="entry name" value="FIST_C"/>
    <property type="match status" value="1"/>
</dbReference>
<proteinExistence type="predicted"/>
<evidence type="ECO:0000313" key="3">
    <source>
        <dbReference type="EMBL" id="AEG00539.1"/>
    </source>
</evidence>